<protein>
    <submittedName>
        <fullName evidence="3">Uncharacterized protein</fullName>
    </submittedName>
</protein>
<evidence type="ECO:0000313" key="4">
    <source>
        <dbReference type="Proteomes" id="UP000287394"/>
    </source>
</evidence>
<gene>
    <name evidence="3" type="ORF">CCAX7_001160</name>
</gene>
<evidence type="ECO:0000313" key="3">
    <source>
        <dbReference type="EMBL" id="BDI28065.1"/>
    </source>
</evidence>
<evidence type="ECO:0000256" key="1">
    <source>
        <dbReference type="ARBA" id="ARBA00022737"/>
    </source>
</evidence>
<evidence type="ECO:0000256" key="2">
    <source>
        <dbReference type="ARBA" id="ARBA00022803"/>
    </source>
</evidence>
<dbReference type="InterPro" id="IPR019734">
    <property type="entry name" value="TPR_rpt"/>
</dbReference>
<dbReference type="SUPFAM" id="SSF48452">
    <property type="entry name" value="TPR-like"/>
    <property type="match status" value="2"/>
</dbReference>
<organism evidence="3 4">
    <name type="scientific">Capsulimonas corticalis</name>
    <dbReference type="NCBI Taxonomy" id="2219043"/>
    <lineage>
        <taxon>Bacteria</taxon>
        <taxon>Bacillati</taxon>
        <taxon>Armatimonadota</taxon>
        <taxon>Armatimonadia</taxon>
        <taxon>Capsulimonadales</taxon>
        <taxon>Capsulimonadaceae</taxon>
        <taxon>Capsulimonas</taxon>
    </lineage>
</organism>
<dbReference type="EMBL" id="AP025739">
    <property type="protein sequence ID" value="BDI28065.1"/>
    <property type="molecule type" value="Genomic_DNA"/>
</dbReference>
<dbReference type="InterPro" id="IPR051012">
    <property type="entry name" value="CellSynth/LPSAsmb/PSIAsmb"/>
</dbReference>
<dbReference type="PANTHER" id="PTHR45586">
    <property type="entry name" value="TPR REPEAT-CONTAINING PROTEIN PA4667"/>
    <property type="match status" value="1"/>
</dbReference>
<dbReference type="SMART" id="SM00028">
    <property type="entry name" value="TPR"/>
    <property type="match status" value="3"/>
</dbReference>
<dbReference type="Proteomes" id="UP000287394">
    <property type="component" value="Chromosome"/>
</dbReference>
<dbReference type="RefSeq" id="WP_125205831.1">
    <property type="nucleotide sequence ID" value="NZ_AP025739.1"/>
</dbReference>
<name>A0A402CRD1_9BACT</name>
<keyword evidence="1" id="KW-0677">Repeat</keyword>
<dbReference type="OrthoDB" id="263673at2"/>
<proteinExistence type="predicted"/>
<keyword evidence="2" id="KW-0802">TPR repeat</keyword>
<dbReference type="InterPro" id="IPR011990">
    <property type="entry name" value="TPR-like_helical_dom_sf"/>
</dbReference>
<accession>A0A402CRD1</accession>
<sequence length="457" mass="49268">MKRAAIAASALALCLAGWAWTSRKAQSRPPSGPPAQHEPYDPGRLEHTIRFYESNIQRDSEDAIGRSLLSGFYLQRCRETGDIADAARAEAMARKSLAIRTRNNIAAYDQLALSLFTQHKFPEALALTQKIVNAAPSDAQAQSLLVELNTEMGEYPSAATGMAKLAAGNHDPHTLAMAARLMELTGNLDGALAQMQSARAQADTNLDMSAEGDAWYHMREGNMLGALGRADEAKKAYLAAVALFPNDYRSMTFLTRLAAGRGDNKEAIDWGKRSSAIVPTPEILALLGDAYTASGDTRQANLQYAMVDAAGRIARSQGGVYDRQRAIYCADHHVHLPEAVRIARHELTIRHDVYAYDTLAWTSYQAGDLPTASSAMSKALAWRTQDSLLEYHAGMIAKALGDSAGARAHLAKALALNPYWNPFAPKLARATLDTLNAAGAATAQIPASPQTPPTPRS</sequence>
<dbReference type="PANTHER" id="PTHR45586:SF1">
    <property type="entry name" value="LIPOPOLYSACCHARIDE ASSEMBLY PROTEIN B"/>
    <property type="match status" value="1"/>
</dbReference>
<dbReference type="KEGG" id="ccot:CCAX7_001160"/>
<dbReference type="Pfam" id="PF13181">
    <property type="entry name" value="TPR_8"/>
    <property type="match status" value="2"/>
</dbReference>
<keyword evidence="4" id="KW-1185">Reference proteome</keyword>
<dbReference type="AlphaFoldDB" id="A0A402CRD1"/>
<reference evidence="3 4" key="1">
    <citation type="journal article" date="2019" name="Int. J. Syst. Evol. Microbiol.">
        <title>Capsulimonas corticalis gen. nov., sp. nov., an aerobic capsulated bacterium, of a novel bacterial order, Capsulimonadales ord. nov., of the class Armatimonadia of the phylum Armatimonadetes.</title>
        <authorList>
            <person name="Li J."/>
            <person name="Kudo C."/>
            <person name="Tonouchi A."/>
        </authorList>
    </citation>
    <scope>NUCLEOTIDE SEQUENCE [LARGE SCALE GENOMIC DNA]</scope>
    <source>
        <strain evidence="3 4">AX-7</strain>
    </source>
</reference>
<dbReference type="Gene3D" id="1.25.40.10">
    <property type="entry name" value="Tetratricopeptide repeat domain"/>
    <property type="match status" value="3"/>
</dbReference>